<dbReference type="InterPro" id="IPR023299">
    <property type="entry name" value="ATPase_P-typ_cyto_dom_N"/>
</dbReference>
<dbReference type="OrthoDB" id="3352408at2759"/>
<dbReference type="AlphaFoldDB" id="A0A9N9IRF1"/>
<dbReference type="GO" id="GO:0005388">
    <property type="term" value="F:P-type calcium transporter activity"/>
    <property type="evidence" value="ECO:0007669"/>
    <property type="project" value="TreeGrafter"/>
</dbReference>
<dbReference type="GO" id="GO:0012505">
    <property type="term" value="C:endomembrane system"/>
    <property type="evidence" value="ECO:0007669"/>
    <property type="project" value="UniProtKB-SubCell"/>
</dbReference>
<dbReference type="Proteomes" id="UP000789396">
    <property type="component" value="Unassembled WGS sequence"/>
</dbReference>
<proteinExistence type="predicted"/>
<dbReference type="Pfam" id="PF00702">
    <property type="entry name" value="Hydrolase"/>
    <property type="match status" value="1"/>
</dbReference>
<dbReference type="EMBL" id="CAJVPZ010035096">
    <property type="protein sequence ID" value="CAG8748279.1"/>
    <property type="molecule type" value="Genomic_DNA"/>
</dbReference>
<dbReference type="SUPFAM" id="SSF81660">
    <property type="entry name" value="Metal cation-transporting ATPase, ATP-binding domain N"/>
    <property type="match status" value="1"/>
</dbReference>
<comment type="caution">
    <text evidence="3">The sequence shown here is derived from an EMBL/GenBank/DDBJ whole genome shotgun (WGS) entry which is preliminary data.</text>
</comment>
<reference evidence="3" key="1">
    <citation type="submission" date="2021-06" db="EMBL/GenBank/DDBJ databases">
        <authorList>
            <person name="Kallberg Y."/>
            <person name="Tangrot J."/>
            <person name="Rosling A."/>
        </authorList>
    </citation>
    <scope>NUCLEOTIDE SEQUENCE</scope>
    <source>
        <strain evidence="3">IN212</strain>
    </source>
</reference>
<evidence type="ECO:0000313" key="4">
    <source>
        <dbReference type="Proteomes" id="UP000789396"/>
    </source>
</evidence>
<dbReference type="PANTHER" id="PTHR24093:SF369">
    <property type="entry name" value="CALCIUM-TRANSPORTING ATPASE"/>
    <property type="match status" value="1"/>
</dbReference>
<dbReference type="Gene3D" id="3.40.50.1000">
    <property type="entry name" value="HAD superfamily/HAD-like"/>
    <property type="match status" value="1"/>
</dbReference>
<evidence type="ECO:0000256" key="1">
    <source>
        <dbReference type="ARBA" id="ARBA00004127"/>
    </source>
</evidence>
<gene>
    <name evidence="3" type="ORF">RFULGI_LOCUS13408</name>
</gene>
<feature type="non-terminal residue" evidence="3">
    <location>
        <position position="1"/>
    </location>
</feature>
<sequence>QEDSYFRFYVKGASEMLLQKSQCIIDTKTLAIAYRDLEQWPPDEIDLDPDGEVKFKDLMEDITLLCIVTGDDIWIAKSIAEQCGIYTAEVLAKSSPEDKKILAGILKDEFDDIVAVTGDGSNDGPALRTAD</sequence>
<dbReference type="PANTHER" id="PTHR24093">
    <property type="entry name" value="CATION TRANSPORTING ATPASE"/>
    <property type="match status" value="1"/>
</dbReference>
<accession>A0A9N9IRF1</accession>
<dbReference type="GO" id="GO:0006874">
    <property type="term" value="P:intracellular calcium ion homeostasis"/>
    <property type="evidence" value="ECO:0007669"/>
    <property type="project" value="TreeGrafter"/>
</dbReference>
<name>A0A9N9IRF1_9GLOM</name>
<dbReference type="InterPro" id="IPR036412">
    <property type="entry name" value="HAD-like_sf"/>
</dbReference>
<protein>
    <submittedName>
        <fullName evidence="3">17110_t:CDS:1</fullName>
    </submittedName>
</protein>
<keyword evidence="4" id="KW-1185">Reference proteome</keyword>
<feature type="non-terminal residue" evidence="3">
    <location>
        <position position="131"/>
    </location>
</feature>
<dbReference type="InterPro" id="IPR023214">
    <property type="entry name" value="HAD_sf"/>
</dbReference>
<dbReference type="GO" id="GO:0005886">
    <property type="term" value="C:plasma membrane"/>
    <property type="evidence" value="ECO:0007669"/>
    <property type="project" value="TreeGrafter"/>
</dbReference>
<comment type="subcellular location">
    <subcellularLocation>
        <location evidence="1">Endomembrane system</location>
        <topology evidence="1">Multi-pass membrane protein</topology>
    </subcellularLocation>
</comment>
<keyword evidence="2" id="KW-0460">Magnesium</keyword>
<dbReference type="SUPFAM" id="SSF56784">
    <property type="entry name" value="HAD-like"/>
    <property type="match status" value="1"/>
</dbReference>
<organism evidence="3 4">
    <name type="scientific">Racocetra fulgida</name>
    <dbReference type="NCBI Taxonomy" id="60492"/>
    <lineage>
        <taxon>Eukaryota</taxon>
        <taxon>Fungi</taxon>
        <taxon>Fungi incertae sedis</taxon>
        <taxon>Mucoromycota</taxon>
        <taxon>Glomeromycotina</taxon>
        <taxon>Glomeromycetes</taxon>
        <taxon>Diversisporales</taxon>
        <taxon>Gigasporaceae</taxon>
        <taxon>Racocetra</taxon>
    </lineage>
</organism>
<evidence type="ECO:0000256" key="2">
    <source>
        <dbReference type="ARBA" id="ARBA00022842"/>
    </source>
</evidence>
<dbReference type="GO" id="GO:0000166">
    <property type="term" value="F:nucleotide binding"/>
    <property type="evidence" value="ECO:0007669"/>
    <property type="project" value="InterPro"/>
</dbReference>
<evidence type="ECO:0000313" key="3">
    <source>
        <dbReference type="EMBL" id="CAG8748279.1"/>
    </source>
</evidence>